<evidence type="ECO:0000256" key="4">
    <source>
        <dbReference type="ARBA" id="ARBA00022801"/>
    </source>
</evidence>
<evidence type="ECO:0000313" key="8">
    <source>
        <dbReference type="EMBL" id="SNR95578.1"/>
    </source>
</evidence>
<dbReference type="InterPro" id="IPR023347">
    <property type="entry name" value="Lysozyme_dom_sf"/>
</dbReference>
<gene>
    <name evidence="8" type="ORF">SAMN04488503_2016</name>
</gene>
<dbReference type="Proteomes" id="UP000198324">
    <property type="component" value="Unassembled WGS sequence"/>
</dbReference>
<keyword evidence="2 7" id="KW-0929">Antimicrobial</keyword>
<reference evidence="8 9" key="1">
    <citation type="submission" date="2017-06" db="EMBL/GenBank/DDBJ databases">
        <authorList>
            <person name="Kim H.J."/>
            <person name="Triplett B.A."/>
        </authorList>
    </citation>
    <scope>NUCLEOTIDE SEQUENCE [LARGE SCALE GENOMIC DNA]</scope>
    <source>
        <strain evidence="8 9">DSM 13116</strain>
    </source>
</reference>
<dbReference type="PANTHER" id="PTHR38107">
    <property type="match status" value="1"/>
</dbReference>
<dbReference type="InterPro" id="IPR002196">
    <property type="entry name" value="Glyco_hydro_24"/>
</dbReference>
<keyword evidence="5" id="KW-1035">Host cytoplasm</keyword>
<dbReference type="SUPFAM" id="SSF53955">
    <property type="entry name" value="Lysozyme-like"/>
    <property type="match status" value="1"/>
</dbReference>
<dbReference type="GO" id="GO:0042742">
    <property type="term" value="P:defense response to bacterium"/>
    <property type="evidence" value="ECO:0007669"/>
    <property type="project" value="UniProtKB-KW"/>
</dbReference>
<evidence type="ECO:0000256" key="6">
    <source>
        <dbReference type="ARBA" id="ARBA00023295"/>
    </source>
</evidence>
<dbReference type="Pfam" id="PF00959">
    <property type="entry name" value="Phage_lysozyme"/>
    <property type="match status" value="1"/>
</dbReference>
<dbReference type="AlphaFoldDB" id="A0A239AKQ9"/>
<dbReference type="GO" id="GO:0016998">
    <property type="term" value="P:cell wall macromolecule catabolic process"/>
    <property type="evidence" value="ECO:0007669"/>
    <property type="project" value="InterPro"/>
</dbReference>
<dbReference type="InterPro" id="IPR033907">
    <property type="entry name" value="Endolysin_autolysin"/>
</dbReference>
<dbReference type="HAMAP" id="MF_04110">
    <property type="entry name" value="ENDOLYSIN_T4"/>
    <property type="match status" value="1"/>
</dbReference>
<comment type="catalytic activity">
    <reaction evidence="1 7">
        <text>Hydrolysis of (1-&gt;4)-beta-linkages between N-acetylmuramic acid and N-acetyl-D-glucosamine residues in a peptidoglycan and between N-acetyl-D-glucosamine residues in chitodextrins.</text>
        <dbReference type="EC" id="3.2.1.17"/>
    </reaction>
</comment>
<dbReference type="EMBL" id="FZOC01000004">
    <property type="protein sequence ID" value="SNR95578.1"/>
    <property type="molecule type" value="Genomic_DNA"/>
</dbReference>
<dbReference type="InterPro" id="IPR051018">
    <property type="entry name" value="Bacteriophage_GH24"/>
</dbReference>
<dbReference type="InterPro" id="IPR034690">
    <property type="entry name" value="Endolysin_T4_type"/>
</dbReference>
<dbReference type="PANTHER" id="PTHR38107:SF3">
    <property type="entry name" value="LYSOZYME RRRD-RELATED"/>
    <property type="match status" value="1"/>
</dbReference>
<keyword evidence="4 7" id="KW-0378">Hydrolase</keyword>
<name>A0A239AKQ9_9BACT</name>
<keyword evidence="3 7" id="KW-0081">Bacteriolytic enzyme</keyword>
<evidence type="ECO:0000256" key="2">
    <source>
        <dbReference type="ARBA" id="ARBA00022529"/>
    </source>
</evidence>
<protein>
    <recommendedName>
        <fullName evidence="7">Lysozyme</fullName>
        <ecNumber evidence="7">3.2.1.17</ecNumber>
    </recommendedName>
</protein>
<proteinExistence type="inferred from homology"/>
<evidence type="ECO:0000256" key="3">
    <source>
        <dbReference type="ARBA" id="ARBA00022638"/>
    </source>
</evidence>
<dbReference type="EC" id="3.2.1.17" evidence="7"/>
<keyword evidence="9" id="KW-1185">Reference proteome</keyword>
<dbReference type="GO" id="GO:0031640">
    <property type="term" value="P:killing of cells of another organism"/>
    <property type="evidence" value="ECO:0007669"/>
    <property type="project" value="UniProtKB-KW"/>
</dbReference>
<dbReference type="RefSeq" id="WP_089274249.1">
    <property type="nucleotide sequence ID" value="NZ_FZOC01000004.1"/>
</dbReference>
<evidence type="ECO:0000256" key="1">
    <source>
        <dbReference type="ARBA" id="ARBA00000632"/>
    </source>
</evidence>
<keyword evidence="6 7" id="KW-0326">Glycosidase</keyword>
<comment type="similarity">
    <text evidence="7">Belongs to the glycosyl hydrolase 24 family.</text>
</comment>
<evidence type="ECO:0000256" key="5">
    <source>
        <dbReference type="ARBA" id="ARBA00023200"/>
    </source>
</evidence>
<sequence>MRRTNAQGVHIIKSSEALRLKAYRCPAGKWTIGYGDTGPTVRPGLTITEAEAEERLARRLAFEFEPGVEQLLAVSVTGNQFSALVSFAYNCGLGEDGLAGSTLLRKLNAGDYDGAADEFPRWTRSKGRVQPGLVTRRAAERELFCTPGDGEPA</sequence>
<dbReference type="InterPro" id="IPR023346">
    <property type="entry name" value="Lysozyme-like_dom_sf"/>
</dbReference>
<organism evidence="8 9">
    <name type="scientific">Humidesulfovibrio mexicanus</name>
    <dbReference type="NCBI Taxonomy" id="147047"/>
    <lineage>
        <taxon>Bacteria</taxon>
        <taxon>Pseudomonadati</taxon>
        <taxon>Thermodesulfobacteriota</taxon>
        <taxon>Desulfovibrionia</taxon>
        <taxon>Desulfovibrionales</taxon>
        <taxon>Desulfovibrionaceae</taxon>
        <taxon>Humidesulfovibrio</taxon>
    </lineage>
</organism>
<dbReference type="GO" id="GO:0003796">
    <property type="term" value="F:lysozyme activity"/>
    <property type="evidence" value="ECO:0007669"/>
    <property type="project" value="UniProtKB-EC"/>
</dbReference>
<evidence type="ECO:0000313" key="9">
    <source>
        <dbReference type="Proteomes" id="UP000198324"/>
    </source>
</evidence>
<dbReference type="Gene3D" id="1.10.530.40">
    <property type="match status" value="1"/>
</dbReference>
<dbReference type="GO" id="GO:0009253">
    <property type="term" value="P:peptidoglycan catabolic process"/>
    <property type="evidence" value="ECO:0007669"/>
    <property type="project" value="InterPro"/>
</dbReference>
<accession>A0A239AKQ9</accession>
<dbReference type="CDD" id="cd00737">
    <property type="entry name" value="lyz_endolysin_autolysin"/>
    <property type="match status" value="1"/>
</dbReference>
<evidence type="ECO:0000256" key="7">
    <source>
        <dbReference type="RuleBase" id="RU003788"/>
    </source>
</evidence>
<dbReference type="OrthoDB" id="5323745at2"/>